<feature type="chain" id="PRO_5003628065" evidence="1">
    <location>
        <begin position="25"/>
        <end position="205"/>
    </location>
</feature>
<dbReference type="RefSeq" id="WP_014423201.1">
    <property type="nucleotide sequence ID" value="NC_017068.1"/>
</dbReference>
<sequence length="205" mass="23678">MKKLAMFLSLLVCFCLLGAGTAEATREPGPFRVAQFPLQVQSRMVPSQAVYDRLEKLVDRSMHIPLNGTLKAVHYIPERECQTAWEGVRAGVGHKERLKNLMQPLAEKLHADLVVMPILSGYEQYEIMSWHRWGRRITHSYACVQIVGYDRLKDEAFSKTVSRRFDDEYSSQGDVNRLAYEAMDAALREAQIHDRIWERKRQRVG</sequence>
<protein>
    <submittedName>
        <fullName evidence="2">Uncharacterized protein</fullName>
    </submittedName>
</protein>
<proteinExistence type="predicted"/>
<dbReference type="EMBL" id="AP012292">
    <property type="protein sequence ID" value="BAL81754.1"/>
    <property type="molecule type" value="Genomic_DNA"/>
</dbReference>
<evidence type="ECO:0000256" key="1">
    <source>
        <dbReference type="SAM" id="SignalP"/>
    </source>
</evidence>
<dbReference type="eggNOG" id="ENOG5033MRS">
    <property type="taxonomic scope" value="Bacteria"/>
</dbReference>
<name>I0GLW7_SELRL</name>
<feature type="signal peptide" evidence="1">
    <location>
        <begin position="1"/>
        <end position="24"/>
    </location>
</feature>
<dbReference type="PATRIC" id="fig|927704.6.peg.48"/>
<keyword evidence="1" id="KW-0732">Signal</keyword>
<dbReference type="HOGENOM" id="CLU_1336749_0_0_9"/>
<evidence type="ECO:0000313" key="2">
    <source>
        <dbReference type="EMBL" id="BAL81754.1"/>
    </source>
</evidence>
<accession>I0GLW7</accession>
<dbReference type="KEGG" id="sri:SELR_00460"/>
<evidence type="ECO:0000313" key="3">
    <source>
        <dbReference type="Proteomes" id="UP000007887"/>
    </source>
</evidence>
<dbReference type="OrthoDB" id="1665340at2"/>
<organism evidence="2 3">
    <name type="scientific">Selenomonas ruminantium subsp. lactilytica (strain NBRC 103574 / TAM6421)</name>
    <dbReference type="NCBI Taxonomy" id="927704"/>
    <lineage>
        <taxon>Bacteria</taxon>
        <taxon>Bacillati</taxon>
        <taxon>Bacillota</taxon>
        <taxon>Negativicutes</taxon>
        <taxon>Selenomonadales</taxon>
        <taxon>Selenomonadaceae</taxon>
        <taxon>Selenomonas</taxon>
    </lineage>
</organism>
<dbReference type="Proteomes" id="UP000007887">
    <property type="component" value="Chromosome"/>
</dbReference>
<reference evidence="2 3" key="1">
    <citation type="submission" date="2011-10" db="EMBL/GenBank/DDBJ databases">
        <title>Whole genome sequence of Selenomonas ruminantium subsp. lactilytica TAM6421.</title>
        <authorList>
            <person name="Oguchi A."/>
            <person name="Ankai A."/>
            <person name="Kaneko J."/>
            <person name="Yamada-Narita S."/>
            <person name="Fukui S."/>
            <person name="Takahashi M."/>
            <person name="Onodera T."/>
            <person name="Kojima S."/>
            <person name="Fushimi T."/>
            <person name="Abe N."/>
            <person name="Kamio Y."/>
            <person name="Yamazaki S."/>
            <person name="Fujita N."/>
        </authorList>
    </citation>
    <scope>NUCLEOTIDE SEQUENCE [LARGE SCALE GENOMIC DNA]</scope>
    <source>
        <strain evidence="3">NBRC 103574 / TAM6421</strain>
    </source>
</reference>
<dbReference type="AlphaFoldDB" id="I0GLW7"/>
<gene>
    <name evidence="2" type="ordered locus">SELR_00460</name>
</gene>